<evidence type="ECO:0008006" key="3">
    <source>
        <dbReference type="Google" id="ProtNLM"/>
    </source>
</evidence>
<evidence type="ECO:0000313" key="1">
    <source>
        <dbReference type="EMBL" id="SFD50459.1"/>
    </source>
</evidence>
<organism evidence="1 2">
    <name type="scientific">Sulfitobacter brevis</name>
    <dbReference type="NCBI Taxonomy" id="74348"/>
    <lineage>
        <taxon>Bacteria</taxon>
        <taxon>Pseudomonadati</taxon>
        <taxon>Pseudomonadota</taxon>
        <taxon>Alphaproteobacteria</taxon>
        <taxon>Rhodobacterales</taxon>
        <taxon>Roseobacteraceae</taxon>
        <taxon>Sulfitobacter</taxon>
    </lineage>
</organism>
<evidence type="ECO:0000313" key="2">
    <source>
        <dbReference type="Proteomes" id="UP000198977"/>
    </source>
</evidence>
<dbReference type="AlphaFoldDB" id="A0A1I1SVD4"/>
<proteinExistence type="predicted"/>
<gene>
    <name evidence="1" type="ORF">SAMN04488523_101177</name>
</gene>
<protein>
    <recommendedName>
        <fullName evidence="3">Antifreeze protein</fullName>
    </recommendedName>
</protein>
<name>A0A1I1SVD4_9RHOB</name>
<keyword evidence="2" id="KW-1185">Reference proteome</keyword>
<dbReference type="STRING" id="74348.SAMN04488523_101177"/>
<dbReference type="OrthoDB" id="7869201at2"/>
<sequence>MNPQDMIRLSLQMSTLMVNTQTVMALRLMGMAGMVPALKGENNRMVSEKGPAMLKAYNAGAAAAMSGKRPDQIMIAAMDPLSKKVSANRKRLLK</sequence>
<dbReference type="RefSeq" id="WP_093921931.1">
    <property type="nucleotide sequence ID" value="NZ_FOMW01000001.1"/>
</dbReference>
<dbReference type="EMBL" id="FOMW01000001">
    <property type="protein sequence ID" value="SFD50459.1"/>
    <property type="molecule type" value="Genomic_DNA"/>
</dbReference>
<reference evidence="1 2" key="1">
    <citation type="submission" date="2016-10" db="EMBL/GenBank/DDBJ databases">
        <authorList>
            <person name="de Groot N.N."/>
        </authorList>
    </citation>
    <scope>NUCLEOTIDE SEQUENCE [LARGE SCALE GENOMIC DNA]</scope>
    <source>
        <strain evidence="1 2">DSM 11443</strain>
    </source>
</reference>
<dbReference type="Proteomes" id="UP000198977">
    <property type="component" value="Unassembled WGS sequence"/>
</dbReference>
<accession>A0A1I1SVD4</accession>